<evidence type="ECO:0000256" key="2">
    <source>
        <dbReference type="ARBA" id="ARBA00006674"/>
    </source>
</evidence>
<dbReference type="GO" id="GO:0006409">
    <property type="term" value="P:tRNA export from nucleus"/>
    <property type="evidence" value="ECO:0007669"/>
    <property type="project" value="TreeGrafter"/>
</dbReference>
<keyword evidence="4 5" id="KW-0539">Nucleus</keyword>
<dbReference type="PANTHER" id="PTHR17972:SF0">
    <property type="entry name" value="NUCLEOLAR PROTEIN 6"/>
    <property type="match status" value="1"/>
</dbReference>
<dbReference type="InterPro" id="IPR035368">
    <property type="entry name" value="Nrap_D3"/>
</dbReference>
<comment type="similarity">
    <text evidence="2 5">Belongs to the NRAP family.</text>
</comment>
<evidence type="ECO:0000259" key="10">
    <source>
        <dbReference type="Pfam" id="PF17405"/>
    </source>
</evidence>
<comment type="subcellular location">
    <subcellularLocation>
        <location evidence="1 5">Nucleus</location>
        <location evidence="1 5">Nucleolus</location>
    </subcellularLocation>
</comment>
<dbReference type="EMBL" id="KV440980">
    <property type="protein sequence ID" value="OAD73832.1"/>
    <property type="molecule type" value="Genomic_DNA"/>
</dbReference>
<feature type="domain" description="Nrap protein" evidence="11">
    <location>
        <begin position="870"/>
        <end position="1028"/>
    </location>
</feature>
<keyword evidence="3 5" id="KW-0694">RNA-binding</keyword>
<feature type="region of interest" description="Disordered" evidence="6">
    <location>
        <begin position="1"/>
        <end position="85"/>
    </location>
</feature>
<feature type="compositionally biased region" description="Basic residues" evidence="6">
    <location>
        <begin position="1"/>
        <end position="11"/>
    </location>
</feature>
<dbReference type="InterPro" id="IPR035082">
    <property type="entry name" value="Nrap_D1"/>
</dbReference>
<dbReference type="Proteomes" id="UP000077315">
    <property type="component" value="Unassembled WGS sequence"/>
</dbReference>
<dbReference type="Pfam" id="PF03813">
    <property type="entry name" value="Nrap"/>
    <property type="match status" value="1"/>
</dbReference>
<dbReference type="Pfam" id="PF17403">
    <property type="entry name" value="Nrap_D2"/>
    <property type="match status" value="1"/>
</dbReference>
<dbReference type="InterPro" id="IPR035370">
    <property type="entry name" value="Nrap_D5"/>
</dbReference>
<sequence>MAPAFKKKPKRTLADSPNKKPESQPQSKKQKRSPAVKKVTEIEDDEEDLIEAAETGKYDDDAFDSEENDDWEEQSGDEDEEEAFEEDELMIDELLAEVGVKYEKHKALERALHHIKAIFDSLPEGKEMLLNAFKENMSKKHNIETPFPNPQPAPDANYKFKFEKPAAIHLIGGYALKSVAKLKEPFNVDVAVEMPASVFQEKDHMNNRYFYKRACYLAVLANAIKDSKKGFQVEFSSFNGDMRKPILLVKASGDKSEVDFSKTKCIIRIMPSLPENTFPVNRLAPGRNNVRSGEEVNVEMLKPTPHYNASLLMDTSLTANLAFLYQHSKACGAFRDAIVLAKTWLHQRGLVSTDDIHSGFNAFLFSMLTGYLLQGGKTGGGKKLANGHSSYQLVRGTIDFIATHNFEEDPVFIGTSDSSEFSAEAFKSNYDVVIVDPSGTVNLAAKMTLSTLAQLQHEAKIAMSYFNDTTDRFEALFLKNVKDIKYRFDNLLRINASGTPVRQYDRAAKADYASHLEFFAKSAGNILKKGLTNRTDLISVQYSAPSTWAIDSAAPDLDENAVITIGLVLNSDNAPRLVDQGPDPQQTEAAQLFREFWGKKSELRRFKDGSIVESVVWQTQGYENKSLIVQKIVLYLLKFHLGISAERTHYWAGQLYPYINYSKAVPENLFSPELSLNDFQPLMAAFGQFSKKLRSVDSALPLVISNIYPSSASLRQTTVNLPHPADFSNISAYPTTTRYFDAIDVIVQLERSNKWPDDLEAMQSVKQAFYLKIAEQLKEVSGISSVPVQDVRETNPLASCVYLDVYYFGFVFRCRLHLEQEGELLKSIVTSKRETKAKKALAKEALESYEMQFVHRRAHTYAMQALCGRFTAFSATVRLIKRWFGSHLLSSHASEEFIELVCAYAFLESQPWAPATSAMSGFFRVLGLLASWDWQRMPLIVDLSGDMTSNVRDSISEKFNMLRNKNPQITQGAMVVATNNDLDGLRWSSQKPSKVVAARIQTLAKASCDVLDQAISSGEENDIKRIFVTPMDAYSNIIQLNTERCTRYFQSLHPQHKFMSTTKAAGSEMGDVVYADFDPVTEYVNEIEKTYGNTVLVFYNKYGGDKIALVWDPITATPKQWKVRVEYNSVPVDMTKRGVLKPAKDCKEVSKLAAPNFDAILCEIKRLGEGLI</sequence>
<name>A0A162U6I3_PHYB8</name>
<evidence type="ECO:0000313" key="14">
    <source>
        <dbReference type="Proteomes" id="UP000077315"/>
    </source>
</evidence>
<dbReference type="GeneID" id="28992317"/>
<dbReference type="InParanoid" id="A0A162U6I3"/>
<dbReference type="InterPro" id="IPR005554">
    <property type="entry name" value="NOL6/Upt22"/>
</dbReference>
<evidence type="ECO:0000256" key="4">
    <source>
        <dbReference type="ARBA" id="ARBA00023242"/>
    </source>
</evidence>
<organism evidence="13 14">
    <name type="scientific">Phycomyces blakesleeanus (strain ATCC 8743b / DSM 1359 / FGSC 10004 / NBRC 33097 / NRRL 1555)</name>
    <dbReference type="NCBI Taxonomy" id="763407"/>
    <lineage>
        <taxon>Eukaryota</taxon>
        <taxon>Fungi</taxon>
        <taxon>Fungi incertae sedis</taxon>
        <taxon>Mucoromycota</taxon>
        <taxon>Mucoromycotina</taxon>
        <taxon>Mucoromycetes</taxon>
        <taxon>Mucorales</taxon>
        <taxon>Phycomycetaceae</taxon>
        <taxon>Phycomyces</taxon>
    </lineage>
</organism>
<feature type="domain" description="Nrap protein" evidence="9">
    <location>
        <begin position="486"/>
        <end position="641"/>
    </location>
</feature>
<keyword evidence="14" id="KW-1185">Reference proteome</keyword>
<dbReference type="STRING" id="763407.A0A162U6I3"/>
<reference evidence="14" key="1">
    <citation type="submission" date="2015-06" db="EMBL/GenBank/DDBJ databases">
        <title>Expansion of signal transduction pathways in fungi by whole-genome duplication.</title>
        <authorList>
            <consortium name="DOE Joint Genome Institute"/>
            <person name="Corrochano L.M."/>
            <person name="Kuo A."/>
            <person name="Marcet-Houben M."/>
            <person name="Polaino S."/>
            <person name="Salamov A."/>
            <person name="Villalobos J.M."/>
            <person name="Alvarez M.I."/>
            <person name="Avalos J."/>
            <person name="Benito E.P."/>
            <person name="Benoit I."/>
            <person name="Burger G."/>
            <person name="Camino L.P."/>
            <person name="Canovas D."/>
            <person name="Cerda-Olmedo E."/>
            <person name="Cheng J.-F."/>
            <person name="Dominguez A."/>
            <person name="Elias M."/>
            <person name="Eslava A.P."/>
            <person name="Glaser F."/>
            <person name="Grimwood J."/>
            <person name="Gutierrez G."/>
            <person name="Heitman J."/>
            <person name="Henrissat B."/>
            <person name="Iturriaga E.A."/>
            <person name="Lang B.F."/>
            <person name="Lavin J.L."/>
            <person name="Lee S."/>
            <person name="Li W."/>
            <person name="Lindquist E."/>
            <person name="Lopez-Garcia S."/>
            <person name="Luque E.M."/>
            <person name="Marcos A.T."/>
            <person name="Martin J."/>
            <person name="McCluskey K."/>
            <person name="Medina H.R."/>
            <person name="Miralles-Duran A."/>
            <person name="Miyazaki A."/>
            <person name="Munoz-Torres E."/>
            <person name="Oguiza J.A."/>
            <person name="Ohm R."/>
            <person name="Olmedo M."/>
            <person name="Orejas M."/>
            <person name="Ortiz-Castellanos L."/>
            <person name="Pisabarro A.G."/>
            <person name="Rodriguez-Romero J."/>
            <person name="Ruiz-Herrera J."/>
            <person name="Ruiz-Vazquez R."/>
            <person name="Sanz C."/>
            <person name="Schackwitz W."/>
            <person name="Schmutz J."/>
            <person name="Shahriari M."/>
            <person name="Shelest E."/>
            <person name="Silva-Franco F."/>
            <person name="Soanes D."/>
            <person name="Syed K."/>
            <person name="Tagua V.G."/>
            <person name="Talbot N.J."/>
            <person name="Thon M."/>
            <person name="De vries R.P."/>
            <person name="Wiebenga A."/>
            <person name="Yadav J.S."/>
            <person name="Braun E.L."/>
            <person name="Baker S."/>
            <person name="Garre V."/>
            <person name="Horwitz B."/>
            <person name="Torres-Martinez S."/>
            <person name="Idnurm A."/>
            <person name="Herrera-Estrella A."/>
            <person name="Gabaldon T."/>
            <person name="Grigoriev I.V."/>
        </authorList>
    </citation>
    <scope>NUCLEOTIDE SEQUENCE [LARGE SCALE GENOMIC DNA]</scope>
    <source>
        <strain evidence="14">NRRL 1555(-)</strain>
    </source>
</reference>
<gene>
    <name evidence="13" type="ORF">PHYBLDRAFT_145301</name>
</gene>
<dbReference type="GO" id="GO:0006364">
    <property type="term" value="P:rRNA processing"/>
    <property type="evidence" value="ECO:0007669"/>
    <property type="project" value="UniProtKB-KW"/>
</dbReference>
<dbReference type="RefSeq" id="XP_018291872.1">
    <property type="nucleotide sequence ID" value="XM_018431411.1"/>
</dbReference>
<dbReference type="FunCoup" id="A0A162U6I3">
    <property type="interactions" value="711"/>
</dbReference>
<dbReference type="AlphaFoldDB" id="A0A162U6I3"/>
<dbReference type="GO" id="GO:0003723">
    <property type="term" value="F:RNA binding"/>
    <property type="evidence" value="ECO:0007669"/>
    <property type="project" value="UniProtKB-KW"/>
</dbReference>
<dbReference type="GO" id="GO:0034456">
    <property type="term" value="C:UTP-C complex"/>
    <property type="evidence" value="ECO:0007669"/>
    <property type="project" value="TreeGrafter"/>
</dbReference>
<dbReference type="OrthoDB" id="10251401at2759"/>
<feature type="domain" description="Nrap protein" evidence="12">
    <location>
        <begin position="1032"/>
        <end position="1172"/>
    </location>
</feature>
<dbReference type="GO" id="GO:0032040">
    <property type="term" value="C:small-subunit processome"/>
    <property type="evidence" value="ECO:0007669"/>
    <property type="project" value="TreeGrafter"/>
</dbReference>
<dbReference type="Pfam" id="PF17407">
    <property type="entry name" value="Nrap_D6"/>
    <property type="match status" value="1"/>
</dbReference>
<dbReference type="InterPro" id="IPR035367">
    <property type="entry name" value="Nrap_D2"/>
</dbReference>
<accession>A0A162U6I3</accession>
<evidence type="ECO:0000259" key="11">
    <source>
        <dbReference type="Pfam" id="PF17406"/>
    </source>
</evidence>
<dbReference type="Gene3D" id="3.30.70.3020">
    <property type="match status" value="1"/>
</dbReference>
<dbReference type="GO" id="GO:0032545">
    <property type="term" value="C:CURI complex"/>
    <property type="evidence" value="ECO:0007669"/>
    <property type="project" value="TreeGrafter"/>
</dbReference>
<protein>
    <recommendedName>
        <fullName evidence="5">U3 small nucleolar RNA-associated protein 22</fullName>
    </recommendedName>
</protein>
<evidence type="ECO:0000259" key="7">
    <source>
        <dbReference type="Pfam" id="PF03813"/>
    </source>
</evidence>
<evidence type="ECO:0000259" key="9">
    <source>
        <dbReference type="Pfam" id="PF17404"/>
    </source>
</evidence>
<keyword evidence="5" id="KW-0698">rRNA processing</keyword>
<evidence type="ECO:0000259" key="12">
    <source>
        <dbReference type="Pfam" id="PF17407"/>
    </source>
</evidence>
<keyword evidence="5" id="KW-0687">Ribonucleoprotein</keyword>
<feature type="compositionally biased region" description="Acidic residues" evidence="6">
    <location>
        <begin position="61"/>
        <end position="85"/>
    </location>
</feature>
<dbReference type="Gene3D" id="1.10.1410.10">
    <property type="match status" value="1"/>
</dbReference>
<dbReference type="Gene3D" id="3.30.70.3030">
    <property type="match status" value="1"/>
</dbReference>
<evidence type="ECO:0000313" key="13">
    <source>
        <dbReference type="EMBL" id="OAD73832.1"/>
    </source>
</evidence>
<feature type="compositionally biased region" description="Acidic residues" evidence="6">
    <location>
        <begin position="42"/>
        <end position="51"/>
    </location>
</feature>
<evidence type="ECO:0000256" key="3">
    <source>
        <dbReference type="ARBA" id="ARBA00022884"/>
    </source>
</evidence>
<dbReference type="PANTHER" id="PTHR17972">
    <property type="entry name" value="NUCLEOLAR RNA-ASSOCIATED PROTEIN"/>
    <property type="match status" value="1"/>
</dbReference>
<evidence type="ECO:0000256" key="5">
    <source>
        <dbReference type="RuleBase" id="RU364032"/>
    </source>
</evidence>
<feature type="domain" description="Nrap protein" evidence="10">
    <location>
        <begin position="671"/>
        <end position="867"/>
    </location>
</feature>
<dbReference type="InterPro" id="IPR035371">
    <property type="entry name" value="Nrap_D6"/>
</dbReference>
<keyword evidence="5" id="KW-0690">Ribosome biogenesis</keyword>
<evidence type="ECO:0000256" key="1">
    <source>
        <dbReference type="ARBA" id="ARBA00004604"/>
    </source>
</evidence>
<dbReference type="Pfam" id="PF17404">
    <property type="entry name" value="Nrap_D3"/>
    <property type="match status" value="1"/>
</dbReference>
<evidence type="ECO:0000256" key="6">
    <source>
        <dbReference type="SAM" id="MobiDB-lite"/>
    </source>
</evidence>
<dbReference type="InterPro" id="IPR035369">
    <property type="entry name" value="Nrap_D4"/>
</dbReference>
<dbReference type="VEuPathDB" id="FungiDB:PHYBLDRAFT_145301"/>
<dbReference type="Pfam" id="PF17405">
    <property type="entry name" value="Nrap_D4"/>
    <property type="match status" value="1"/>
</dbReference>
<dbReference type="Pfam" id="PF17406">
    <property type="entry name" value="Nrap_D5"/>
    <property type="match status" value="1"/>
</dbReference>
<feature type="domain" description="Nrap protein" evidence="7">
    <location>
        <begin position="188"/>
        <end position="329"/>
    </location>
</feature>
<proteinExistence type="inferred from homology"/>
<evidence type="ECO:0000259" key="8">
    <source>
        <dbReference type="Pfam" id="PF17403"/>
    </source>
</evidence>
<feature type="domain" description="Nrap protein" evidence="8">
    <location>
        <begin position="333"/>
        <end position="479"/>
    </location>
</feature>